<accession>A0AAV3BA93</accession>
<dbReference type="Proteomes" id="UP000004430">
    <property type="component" value="Unassembled WGS sequence"/>
</dbReference>
<sequence length="38" mass="4305">MQGIPCFYDLPILFVVYILSLIPSIFYLPVITVNTTVT</sequence>
<reference evidence="2 3" key="1">
    <citation type="submission" date="2008-01" db="EMBL/GenBank/DDBJ databases">
        <title>Yersinia pestis Strain IP275 project at JCVI/TIGR.</title>
        <authorList>
            <person name="Ravel J."/>
            <person name="Eppinger M."/>
            <person name="Fricke W.F."/>
            <person name="Rosovitz M."/>
            <person name="Lindler L.E."/>
            <person name="Bearden S."/>
            <person name="Shriefer M."/>
        </authorList>
    </citation>
    <scope>NUCLEOTIDE SEQUENCE [LARGE SCALE GENOMIC DNA]</scope>
    <source>
        <strain evidence="2 3">IP275</strain>
    </source>
</reference>
<keyword evidence="1" id="KW-0472">Membrane</keyword>
<name>A0AAV3BA93_YERPE</name>
<dbReference type="AlphaFoldDB" id="A0AAV3BA93"/>
<gene>
    <name evidence="2" type="ORF">YPIP275_3767</name>
</gene>
<comment type="caution">
    <text evidence="2">The sequence shown here is derived from an EMBL/GenBank/DDBJ whole genome shotgun (WGS) entry which is preliminary data.</text>
</comment>
<keyword evidence="1" id="KW-1133">Transmembrane helix</keyword>
<reference evidence="2 3" key="2">
    <citation type="submission" date="2010-03" db="EMBL/GenBank/DDBJ databases">
        <authorList>
            <person name="Payne S.H."/>
            <person name="Sutton G.G."/>
        </authorList>
    </citation>
    <scope>NUCLEOTIDE SEQUENCE [LARGE SCALE GENOMIC DNA]</scope>
    <source>
        <strain evidence="2 3">IP275</strain>
    </source>
</reference>
<keyword evidence="1" id="KW-0812">Transmembrane</keyword>
<evidence type="ECO:0000256" key="1">
    <source>
        <dbReference type="SAM" id="Phobius"/>
    </source>
</evidence>
<evidence type="ECO:0000313" key="2">
    <source>
        <dbReference type="EMBL" id="EDR31739.1"/>
    </source>
</evidence>
<proteinExistence type="predicted"/>
<protein>
    <submittedName>
        <fullName evidence="2">Uncharacterized protein</fullName>
    </submittedName>
</protein>
<feature type="transmembrane region" description="Helical" evidence="1">
    <location>
        <begin position="12"/>
        <end position="31"/>
    </location>
</feature>
<organism evidence="2 3">
    <name type="scientific">Yersinia pestis biovar Orientalis str. IP275</name>
    <dbReference type="NCBI Taxonomy" id="373665"/>
    <lineage>
        <taxon>Bacteria</taxon>
        <taxon>Pseudomonadati</taxon>
        <taxon>Pseudomonadota</taxon>
        <taxon>Gammaproteobacteria</taxon>
        <taxon>Enterobacterales</taxon>
        <taxon>Yersiniaceae</taxon>
        <taxon>Yersinia</taxon>
    </lineage>
</organism>
<dbReference type="EMBL" id="AAOS02000018">
    <property type="protein sequence ID" value="EDR31739.1"/>
    <property type="molecule type" value="Genomic_DNA"/>
</dbReference>
<evidence type="ECO:0000313" key="3">
    <source>
        <dbReference type="Proteomes" id="UP000004430"/>
    </source>
</evidence>